<protein>
    <submittedName>
        <fullName evidence="1">Uncharacterized protein</fullName>
    </submittedName>
</protein>
<reference evidence="1" key="2">
    <citation type="journal article" date="2022" name="New Phytol.">
        <title>Evolutionary transition to the ectomycorrhizal habit in the genomes of a hyperdiverse lineage of mushroom-forming fungi.</title>
        <authorList>
            <person name="Looney B."/>
            <person name="Miyauchi S."/>
            <person name="Morin E."/>
            <person name="Drula E."/>
            <person name="Courty P.E."/>
            <person name="Kohler A."/>
            <person name="Kuo A."/>
            <person name="LaButti K."/>
            <person name="Pangilinan J."/>
            <person name="Lipzen A."/>
            <person name="Riley R."/>
            <person name="Andreopoulos W."/>
            <person name="He G."/>
            <person name="Johnson J."/>
            <person name="Nolan M."/>
            <person name="Tritt A."/>
            <person name="Barry K.W."/>
            <person name="Grigoriev I.V."/>
            <person name="Nagy L.G."/>
            <person name="Hibbett D."/>
            <person name="Henrissat B."/>
            <person name="Matheny P.B."/>
            <person name="Labbe J."/>
            <person name="Martin F.M."/>
        </authorList>
    </citation>
    <scope>NUCLEOTIDE SEQUENCE</scope>
    <source>
        <strain evidence="1">FP105234-sp</strain>
    </source>
</reference>
<sequence length="558" mass="62029">MMSNLSESSDDDSYSVTSADSSSHEVPKLEKQLYYFGLRGNRRLGPKLVFRTSTDVFTPPTGPENDARVMQLLGVYDHNKLGQDNLWATIREETVKLLDNRKIQFTSVDLARFRWEEQNTGGGRETVTSRVTIWVGVLPDSTTSGAAFESSEDILQLLKQHDIRDIDVAYRESVAYPRTGPALLAPVNNAHPLKDVMDRVTTTLGLPIAGLKTPGIQGTLGFYFGVGDDLYGVTARHVLFPEHLGNTVYNHVAGSRKKVILMGDRGFHDFLASIEDKIDTLKITVTILERSIATYRRRADDGNAQAATDLAAFEYDLKNKREAIDSHKAFLVTMKKDWSKLDDRVIGHVIWAPPITGLNKPHSYTQDVCVIKLNKKKIRPNFLGNVIDLGTEIDCGTFVKSMRPRVDAQSDFYYPEDRLFELRGILTPEQIGQPNNRDFKGDPVRSVIKRGQATLTTIGRLAGFESHERRYRLAGTFDSVEAAIYPYDNQSGPFSRGGDSGALIAGAGAEFIALLTGGTGTAESSDITYGTPMHWLWEDVIKPQFPGANLYFDSIPKK</sequence>
<gene>
    <name evidence="1" type="ORF">FA95DRAFT_1538795</name>
</gene>
<accession>A0ACB8RYP0</accession>
<organism evidence="1 2">
    <name type="scientific">Auriscalpium vulgare</name>
    <dbReference type="NCBI Taxonomy" id="40419"/>
    <lineage>
        <taxon>Eukaryota</taxon>
        <taxon>Fungi</taxon>
        <taxon>Dikarya</taxon>
        <taxon>Basidiomycota</taxon>
        <taxon>Agaricomycotina</taxon>
        <taxon>Agaricomycetes</taxon>
        <taxon>Russulales</taxon>
        <taxon>Auriscalpiaceae</taxon>
        <taxon>Auriscalpium</taxon>
    </lineage>
</organism>
<dbReference type="EMBL" id="MU275877">
    <property type="protein sequence ID" value="KAI0049139.1"/>
    <property type="molecule type" value="Genomic_DNA"/>
</dbReference>
<name>A0ACB8RYP0_9AGAM</name>
<comment type="caution">
    <text evidence="1">The sequence shown here is derived from an EMBL/GenBank/DDBJ whole genome shotgun (WGS) entry which is preliminary data.</text>
</comment>
<reference evidence="1" key="1">
    <citation type="submission" date="2021-02" db="EMBL/GenBank/DDBJ databases">
        <authorList>
            <consortium name="DOE Joint Genome Institute"/>
            <person name="Ahrendt S."/>
            <person name="Looney B.P."/>
            <person name="Miyauchi S."/>
            <person name="Morin E."/>
            <person name="Drula E."/>
            <person name="Courty P.E."/>
            <person name="Chicoki N."/>
            <person name="Fauchery L."/>
            <person name="Kohler A."/>
            <person name="Kuo A."/>
            <person name="Labutti K."/>
            <person name="Pangilinan J."/>
            <person name="Lipzen A."/>
            <person name="Riley R."/>
            <person name="Andreopoulos W."/>
            <person name="He G."/>
            <person name="Johnson J."/>
            <person name="Barry K.W."/>
            <person name="Grigoriev I.V."/>
            <person name="Nagy L."/>
            <person name="Hibbett D."/>
            <person name="Henrissat B."/>
            <person name="Matheny P.B."/>
            <person name="Labbe J."/>
            <person name="Martin F."/>
        </authorList>
    </citation>
    <scope>NUCLEOTIDE SEQUENCE</scope>
    <source>
        <strain evidence="1">FP105234-sp</strain>
    </source>
</reference>
<evidence type="ECO:0000313" key="1">
    <source>
        <dbReference type="EMBL" id="KAI0049139.1"/>
    </source>
</evidence>
<dbReference type="Proteomes" id="UP000814033">
    <property type="component" value="Unassembled WGS sequence"/>
</dbReference>
<keyword evidence="2" id="KW-1185">Reference proteome</keyword>
<proteinExistence type="predicted"/>
<evidence type="ECO:0000313" key="2">
    <source>
        <dbReference type="Proteomes" id="UP000814033"/>
    </source>
</evidence>